<feature type="compositionally biased region" description="Basic residues" evidence="1">
    <location>
        <begin position="74"/>
        <end position="85"/>
    </location>
</feature>
<feature type="region of interest" description="Disordered" evidence="1">
    <location>
        <begin position="1"/>
        <end position="122"/>
    </location>
</feature>
<keyword evidence="3" id="KW-1185">Reference proteome</keyword>
<organism evidence="2 3">
    <name type="scientific">Pelobates cultripes</name>
    <name type="common">Western spadefoot toad</name>
    <dbReference type="NCBI Taxonomy" id="61616"/>
    <lineage>
        <taxon>Eukaryota</taxon>
        <taxon>Metazoa</taxon>
        <taxon>Chordata</taxon>
        <taxon>Craniata</taxon>
        <taxon>Vertebrata</taxon>
        <taxon>Euteleostomi</taxon>
        <taxon>Amphibia</taxon>
        <taxon>Batrachia</taxon>
        <taxon>Anura</taxon>
        <taxon>Pelobatoidea</taxon>
        <taxon>Pelobatidae</taxon>
        <taxon>Pelobates</taxon>
    </lineage>
</organism>
<dbReference type="AlphaFoldDB" id="A0AAD1RNM6"/>
<feature type="compositionally biased region" description="Polar residues" evidence="1">
    <location>
        <begin position="57"/>
        <end position="66"/>
    </location>
</feature>
<evidence type="ECO:0000313" key="2">
    <source>
        <dbReference type="EMBL" id="CAH2275156.1"/>
    </source>
</evidence>
<evidence type="ECO:0000256" key="1">
    <source>
        <dbReference type="SAM" id="MobiDB-lite"/>
    </source>
</evidence>
<gene>
    <name evidence="2" type="ORF">PECUL_23A022849</name>
</gene>
<evidence type="ECO:0000313" key="3">
    <source>
        <dbReference type="Proteomes" id="UP001295444"/>
    </source>
</evidence>
<dbReference type="EMBL" id="OW240914">
    <property type="protein sequence ID" value="CAH2275156.1"/>
    <property type="molecule type" value="Genomic_DNA"/>
</dbReference>
<proteinExistence type="predicted"/>
<reference evidence="2" key="1">
    <citation type="submission" date="2022-03" db="EMBL/GenBank/DDBJ databases">
        <authorList>
            <person name="Alioto T."/>
            <person name="Alioto T."/>
            <person name="Gomez Garrido J."/>
        </authorList>
    </citation>
    <scope>NUCLEOTIDE SEQUENCE</scope>
</reference>
<protein>
    <submittedName>
        <fullName evidence="2">Uncharacterized protein</fullName>
    </submittedName>
</protein>
<sequence>MKCHNTNKGPRPHGNSNERAAGRTASPAPTRKDRRSYQRWYWQVRAKLPQAQKERQWSPTQRQVQTMKRESVIKHRTNLPHRPASRKGPESEGLPTHSQYAEALSKPKTGTRLNRKGPKRGI</sequence>
<dbReference type="Proteomes" id="UP001295444">
    <property type="component" value="Chromosome 03"/>
</dbReference>
<accession>A0AAD1RNM6</accession>
<feature type="compositionally biased region" description="Basic residues" evidence="1">
    <location>
        <begin position="113"/>
        <end position="122"/>
    </location>
</feature>
<name>A0AAD1RNM6_PELCU</name>
<feature type="compositionally biased region" description="Polar residues" evidence="1">
    <location>
        <begin position="1"/>
        <end position="18"/>
    </location>
</feature>